<gene>
    <name evidence="1" type="ORF">K3769_03070</name>
</gene>
<proteinExistence type="predicted"/>
<keyword evidence="2" id="KW-1185">Reference proteome</keyword>
<evidence type="ECO:0000313" key="1">
    <source>
        <dbReference type="EMBL" id="MCX4231768.1"/>
    </source>
</evidence>
<sequence length="181" mass="20115">MTIKLVRDVVNVYDLNTRQFVRCESHTMSRRQMAAARVLDDTLTEYATTDRDGNPLCVVLQVENDLSEWADYSLNAGGERVDAGTVWEFTGTQTSTAADVAVYDIEYDVRCTADRADREPWERIAGHEADGVLADCAAMGDTVQTYEMTARDGTPLRIALLLQGEIEAGRTDMGAVYEYTL</sequence>
<accession>A0ABT3UWR2</accession>
<protein>
    <recommendedName>
        <fullName evidence="3">Nematocidal protein AidA</fullName>
    </recommendedName>
</protein>
<evidence type="ECO:0000313" key="2">
    <source>
        <dbReference type="Proteomes" id="UP001165590"/>
    </source>
</evidence>
<organism evidence="1 2">
    <name type="scientific">Streptomyces ortus</name>
    <dbReference type="NCBI Taxonomy" id="2867268"/>
    <lineage>
        <taxon>Bacteria</taxon>
        <taxon>Bacillati</taxon>
        <taxon>Actinomycetota</taxon>
        <taxon>Actinomycetes</taxon>
        <taxon>Kitasatosporales</taxon>
        <taxon>Streptomycetaceae</taxon>
        <taxon>Streptomyces</taxon>
    </lineage>
</organism>
<dbReference type="Proteomes" id="UP001165590">
    <property type="component" value="Unassembled WGS sequence"/>
</dbReference>
<name>A0ABT3UWR2_9ACTN</name>
<comment type="caution">
    <text evidence="1">The sequence shown here is derived from an EMBL/GenBank/DDBJ whole genome shotgun (WGS) entry which is preliminary data.</text>
</comment>
<dbReference type="EMBL" id="JAIFZO010000002">
    <property type="protein sequence ID" value="MCX4231768.1"/>
    <property type="molecule type" value="Genomic_DNA"/>
</dbReference>
<evidence type="ECO:0008006" key="3">
    <source>
        <dbReference type="Google" id="ProtNLM"/>
    </source>
</evidence>
<reference evidence="1" key="1">
    <citation type="journal article" date="2022" name="bioRxiv">
        <title>Discovery and biosynthetic assessment of Streptomyces ortus sp nov. isolated from a deep-sea sponge.</title>
        <authorList>
            <person name="Williams S.E."/>
        </authorList>
    </citation>
    <scope>NUCLEOTIDE SEQUENCE</scope>
    <source>
        <strain evidence="1">A15ISP2-DRY2</strain>
    </source>
</reference>
<dbReference type="RefSeq" id="WP_267024888.1">
    <property type="nucleotide sequence ID" value="NZ_JAIFZO010000002.1"/>
</dbReference>